<dbReference type="GO" id="GO:0005886">
    <property type="term" value="C:plasma membrane"/>
    <property type="evidence" value="ECO:0007669"/>
    <property type="project" value="TreeGrafter"/>
</dbReference>
<keyword evidence="15" id="KW-1185">Reference proteome</keyword>
<evidence type="ECO:0000256" key="9">
    <source>
        <dbReference type="ARBA" id="ARBA00023180"/>
    </source>
</evidence>
<keyword evidence="5 10" id="KW-0067">ATP-binding</keyword>
<dbReference type="PROSITE" id="PS50853">
    <property type="entry name" value="FN3"/>
    <property type="match status" value="1"/>
</dbReference>
<sequence length="556" mass="62595">MERQESFARLYGIGPFLEGKFAYLLEDLEYEANYTVQMRAVSSKNVVRIESSSVGIRFETASCLNANWYNFDLCPPNKVRDLKAQVRNGTTVLNWNEPQYSSATNVIRYYHVVWKTLAHLGRCLEHMEGNITLHPNETRIEINDLSPGCFYIAEVTAVSKAGFGKLAVVHFQWPLSPYHMPVYYGVPFRPVYLLSIPIIFGLIICGVLVILKLTPPRKRPHSFEKENSTFITNWIPKNPLYRPRSLIAHSVSKIEILRNVRNNITQKSSTVCDLWESLNIANVLGEGAFGCVYKATCRYPGFPATVAVKTLKSDFVTAEAEKHLNKEIELMSHIPPHDHVVRYLGYCRRSHSIALIMEYCSEGNLKQFLLNTKDKHGIGPSVASTDSGYGRSNISSNDGMEVLQEASLVTASEELTYRLMCYARQVAMGMEHLASFNLVHHGRVVKVSDFGLCRAGKEYHQVAGGQLPVKWMAPESVFNMVFTTESDVWSFGILLWELVTIGEDPYPGANILDIVELLKSGYRMPCPNGCDPAMKPSDSTAGGIQEEHNYIRRSTM</sequence>
<reference evidence="16" key="1">
    <citation type="submission" date="2016-06" db="UniProtKB">
        <authorList>
            <consortium name="WormBaseParasite"/>
        </authorList>
    </citation>
    <scope>IDENTIFICATION</scope>
</reference>
<dbReference type="AlphaFoldDB" id="A0A183IJR6"/>
<evidence type="ECO:0000313" key="15">
    <source>
        <dbReference type="Proteomes" id="UP000270296"/>
    </source>
</evidence>
<keyword evidence="7 11" id="KW-0472">Membrane</keyword>
<dbReference type="InterPro" id="IPR017441">
    <property type="entry name" value="Protein_kinase_ATP_BS"/>
</dbReference>
<dbReference type="WBParaSite" id="SBAD_0000403301-mRNA-1">
    <property type="protein sequence ID" value="SBAD_0000403301-mRNA-1"/>
    <property type="gene ID" value="SBAD_0000403301"/>
</dbReference>
<dbReference type="GO" id="GO:0007169">
    <property type="term" value="P:cell surface receptor protein tyrosine kinase signaling pathway"/>
    <property type="evidence" value="ECO:0007669"/>
    <property type="project" value="TreeGrafter"/>
</dbReference>
<keyword evidence="6 11" id="KW-1133">Transmembrane helix</keyword>
<dbReference type="SUPFAM" id="SSF49265">
    <property type="entry name" value="Fibronectin type III"/>
    <property type="match status" value="1"/>
</dbReference>
<dbReference type="GO" id="GO:0004714">
    <property type="term" value="F:transmembrane receptor protein tyrosine kinase activity"/>
    <property type="evidence" value="ECO:0007669"/>
    <property type="project" value="TreeGrafter"/>
</dbReference>
<feature type="domain" description="Fibronectin type-III" evidence="13">
    <location>
        <begin position="75"/>
        <end position="177"/>
    </location>
</feature>
<protein>
    <submittedName>
        <fullName evidence="16">Receptor protein-tyrosine kinase</fullName>
    </submittedName>
</protein>
<evidence type="ECO:0000256" key="6">
    <source>
        <dbReference type="ARBA" id="ARBA00022989"/>
    </source>
</evidence>
<evidence type="ECO:0000256" key="2">
    <source>
        <dbReference type="ARBA" id="ARBA00022692"/>
    </source>
</evidence>
<dbReference type="CDD" id="cd00063">
    <property type="entry name" value="FN3"/>
    <property type="match status" value="1"/>
</dbReference>
<proteinExistence type="predicted"/>
<name>A0A183IJR6_9BILA</name>
<dbReference type="EMBL" id="UZAM01007995">
    <property type="protein sequence ID" value="VDP02608.1"/>
    <property type="molecule type" value="Genomic_DNA"/>
</dbReference>
<evidence type="ECO:0000259" key="13">
    <source>
        <dbReference type="PROSITE" id="PS50853"/>
    </source>
</evidence>
<evidence type="ECO:0000256" key="4">
    <source>
        <dbReference type="ARBA" id="ARBA00022741"/>
    </source>
</evidence>
<dbReference type="Gene3D" id="2.60.40.10">
    <property type="entry name" value="Immunoglobulins"/>
    <property type="match status" value="1"/>
</dbReference>
<dbReference type="PROSITE" id="PS50011">
    <property type="entry name" value="PROTEIN_KINASE_DOM"/>
    <property type="match status" value="1"/>
</dbReference>
<evidence type="ECO:0000256" key="8">
    <source>
        <dbReference type="ARBA" id="ARBA00023170"/>
    </source>
</evidence>
<keyword evidence="8" id="KW-0675">Receptor</keyword>
<evidence type="ECO:0000313" key="16">
    <source>
        <dbReference type="WBParaSite" id="SBAD_0000403301-mRNA-1"/>
    </source>
</evidence>
<dbReference type="InterPro" id="IPR036116">
    <property type="entry name" value="FN3_sf"/>
</dbReference>
<dbReference type="Gene3D" id="1.10.510.10">
    <property type="entry name" value="Transferase(Phosphotransferase) domain 1"/>
    <property type="match status" value="1"/>
</dbReference>
<dbReference type="SMART" id="SM00060">
    <property type="entry name" value="FN3"/>
    <property type="match status" value="1"/>
</dbReference>
<dbReference type="PROSITE" id="PS00107">
    <property type="entry name" value="PROTEIN_KINASE_ATP"/>
    <property type="match status" value="1"/>
</dbReference>
<comment type="subcellular location">
    <subcellularLocation>
        <location evidence="1">Membrane</location>
        <topology evidence="1">Single-pass membrane protein</topology>
    </subcellularLocation>
</comment>
<dbReference type="InterPro" id="IPR013783">
    <property type="entry name" value="Ig-like_fold"/>
</dbReference>
<feature type="transmembrane region" description="Helical" evidence="11">
    <location>
        <begin position="191"/>
        <end position="211"/>
    </location>
</feature>
<dbReference type="PRINTS" id="PR00109">
    <property type="entry name" value="TYRKINASE"/>
</dbReference>
<accession>A0A183IJR6</accession>
<evidence type="ECO:0000259" key="12">
    <source>
        <dbReference type="PROSITE" id="PS50011"/>
    </source>
</evidence>
<dbReference type="GO" id="GO:0043235">
    <property type="term" value="C:receptor complex"/>
    <property type="evidence" value="ECO:0007669"/>
    <property type="project" value="TreeGrafter"/>
</dbReference>
<evidence type="ECO:0000256" key="7">
    <source>
        <dbReference type="ARBA" id="ARBA00023136"/>
    </source>
</evidence>
<dbReference type="InterPro" id="IPR000719">
    <property type="entry name" value="Prot_kinase_dom"/>
</dbReference>
<dbReference type="GO" id="GO:0005524">
    <property type="term" value="F:ATP binding"/>
    <property type="evidence" value="ECO:0007669"/>
    <property type="project" value="UniProtKB-UniRule"/>
</dbReference>
<keyword evidence="2 11" id="KW-0812">Transmembrane</keyword>
<dbReference type="OrthoDB" id="4062651at2759"/>
<dbReference type="PANTHER" id="PTHR24416:SF550">
    <property type="entry name" value="FIBROBLAST GROWTH FACTOR RECEPTOR HOMOLOG 1-RELATED"/>
    <property type="match status" value="1"/>
</dbReference>
<evidence type="ECO:0000256" key="1">
    <source>
        <dbReference type="ARBA" id="ARBA00004167"/>
    </source>
</evidence>
<evidence type="ECO:0000256" key="3">
    <source>
        <dbReference type="ARBA" id="ARBA00022729"/>
    </source>
</evidence>
<gene>
    <name evidence="14" type="ORF">SBAD_LOCUS3862</name>
</gene>
<evidence type="ECO:0000256" key="5">
    <source>
        <dbReference type="ARBA" id="ARBA00022840"/>
    </source>
</evidence>
<dbReference type="Proteomes" id="UP000270296">
    <property type="component" value="Unassembled WGS sequence"/>
</dbReference>
<dbReference type="InterPro" id="IPR011009">
    <property type="entry name" value="Kinase-like_dom_sf"/>
</dbReference>
<evidence type="ECO:0000256" key="10">
    <source>
        <dbReference type="PROSITE-ProRule" id="PRU10141"/>
    </source>
</evidence>
<dbReference type="InterPro" id="IPR001245">
    <property type="entry name" value="Ser-Thr/Tyr_kinase_cat_dom"/>
</dbReference>
<dbReference type="Pfam" id="PF00041">
    <property type="entry name" value="fn3"/>
    <property type="match status" value="1"/>
</dbReference>
<dbReference type="SUPFAM" id="SSF56112">
    <property type="entry name" value="Protein kinase-like (PK-like)"/>
    <property type="match status" value="1"/>
</dbReference>
<feature type="domain" description="Protein kinase" evidence="12">
    <location>
        <begin position="278"/>
        <end position="556"/>
    </location>
</feature>
<keyword evidence="3" id="KW-0732">Signal</keyword>
<dbReference type="InterPro" id="IPR050122">
    <property type="entry name" value="RTK"/>
</dbReference>
<keyword evidence="9" id="KW-0325">Glycoprotein</keyword>
<evidence type="ECO:0000313" key="14">
    <source>
        <dbReference type="EMBL" id="VDP02608.1"/>
    </source>
</evidence>
<dbReference type="Gene3D" id="3.30.200.20">
    <property type="entry name" value="Phosphorylase Kinase, domain 1"/>
    <property type="match status" value="1"/>
</dbReference>
<dbReference type="InterPro" id="IPR003961">
    <property type="entry name" value="FN3_dom"/>
</dbReference>
<dbReference type="Pfam" id="PF07714">
    <property type="entry name" value="PK_Tyr_Ser-Thr"/>
    <property type="match status" value="1"/>
</dbReference>
<feature type="binding site" evidence="10">
    <location>
        <position position="309"/>
    </location>
    <ligand>
        <name>ATP</name>
        <dbReference type="ChEBI" id="CHEBI:30616"/>
    </ligand>
</feature>
<reference evidence="14 15" key="2">
    <citation type="submission" date="2018-11" db="EMBL/GenBank/DDBJ databases">
        <authorList>
            <consortium name="Pathogen Informatics"/>
        </authorList>
    </citation>
    <scope>NUCLEOTIDE SEQUENCE [LARGE SCALE GENOMIC DNA]</scope>
</reference>
<dbReference type="CDD" id="cd00192">
    <property type="entry name" value="PTKc"/>
    <property type="match status" value="1"/>
</dbReference>
<dbReference type="PANTHER" id="PTHR24416">
    <property type="entry name" value="TYROSINE-PROTEIN KINASE RECEPTOR"/>
    <property type="match status" value="1"/>
</dbReference>
<organism evidence="16">
    <name type="scientific">Soboliphyme baturini</name>
    <dbReference type="NCBI Taxonomy" id="241478"/>
    <lineage>
        <taxon>Eukaryota</taxon>
        <taxon>Metazoa</taxon>
        <taxon>Ecdysozoa</taxon>
        <taxon>Nematoda</taxon>
        <taxon>Enoplea</taxon>
        <taxon>Dorylaimia</taxon>
        <taxon>Dioctophymatida</taxon>
        <taxon>Dioctophymatoidea</taxon>
        <taxon>Soboliphymatidae</taxon>
        <taxon>Soboliphyme</taxon>
    </lineage>
</organism>
<evidence type="ECO:0000256" key="11">
    <source>
        <dbReference type="SAM" id="Phobius"/>
    </source>
</evidence>
<keyword evidence="4 10" id="KW-0547">Nucleotide-binding</keyword>